<dbReference type="AlphaFoldDB" id="A0A4U5MTR3"/>
<proteinExistence type="predicted"/>
<evidence type="ECO:0000313" key="2">
    <source>
        <dbReference type="EMBL" id="TKR73166.1"/>
    </source>
</evidence>
<reference evidence="2 3" key="2">
    <citation type="journal article" date="2019" name="G3 (Bethesda)">
        <title>Hybrid Assembly of the Genome of the Entomopathogenic Nematode Steinernema carpocapsae Identifies the X-Chromosome.</title>
        <authorList>
            <person name="Serra L."/>
            <person name="Macchietto M."/>
            <person name="Macias-Munoz A."/>
            <person name="McGill C.J."/>
            <person name="Rodriguez I.M."/>
            <person name="Rodriguez B."/>
            <person name="Murad R."/>
            <person name="Mortazavi A."/>
        </authorList>
    </citation>
    <scope>NUCLEOTIDE SEQUENCE [LARGE SCALE GENOMIC DNA]</scope>
    <source>
        <strain evidence="2 3">ALL</strain>
    </source>
</reference>
<evidence type="ECO:0000256" key="1">
    <source>
        <dbReference type="SAM" id="Phobius"/>
    </source>
</evidence>
<organism evidence="2 3">
    <name type="scientific">Steinernema carpocapsae</name>
    <name type="common">Entomopathogenic nematode</name>
    <dbReference type="NCBI Taxonomy" id="34508"/>
    <lineage>
        <taxon>Eukaryota</taxon>
        <taxon>Metazoa</taxon>
        <taxon>Ecdysozoa</taxon>
        <taxon>Nematoda</taxon>
        <taxon>Chromadorea</taxon>
        <taxon>Rhabditida</taxon>
        <taxon>Tylenchina</taxon>
        <taxon>Panagrolaimomorpha</taxon>
        <taxon>Strongyloidoidea</taxon>
        <taxon>Steinernematidae</taxon>
        <taxon>Steinernema</taxon>
    </lineage>
</organism>
<accession>A0A4U5MTR3</accession>
<comment type="caution">
    <text evidence="2">The sequence shown here is derived from an EMBL/GenBank/DDBJ whole genome shotgun (WGS) entry which is preliminary data.</text>
</comment>
<protein>
    <recommendedName>
        <fullName evidence="4">7TM GPCR serpentine receptor class x (Srx) domain-containing protein</fullName>
    </recommendedName>
</protein>
<feature type="transmembrane region" description="Helical" evidence="1">
    <location>
        <begin position="86"/>
        <end position="107"/>
    </location>
</feature>
<sequence length="167" mass="18784">MSTTLVLLALIASCAYIGSAFIIFLPVSSFIYPTMHFVSTFETYLSNVLCCAAFSLYVLTGMHLINMKRKSSAQVNYGEFKLLVSSALGFAYEMVMIFIFHFVLPYIHVPVEVAAFILTMWAFQPGFNGLMLIIVNRSFRERFIAWKQIPKIVSVVQVSLRAAKSTP</sequence>
<evidence type="ECO:0008006" key="4">
    <source>
        <dbReference type="Google" id="ProtNLM"/>
    </source>
</evidence>
<keyword evidence="3" id="KW-1185">Reference proteome</keyword>
<evidence type="ECO:0000313" key="3">
    <source>
        <dbReference type="Proteomes" id="UP000298663"/>
    </source>
</evidence>
<reference evidence="2 3" key="1">
    <citation type="journal article" date="2015" name="Genome Biol.">
        <title>Comparative genomics of Steinernema reveals deeply conserved gene regulatory networks.</title>
        <authorList>
            <person name="Dillman A.R."/>
            <person name="Macchietto M."/>
            <person name="Porter C.F."/>
            <person name="Rogers A."/>
            <person name="Williams B."/>
            <person name="Antoshechkin I."/>
            <person name="Lee M.M."/>
            <person name="Goodwin Z."/>
            <person name="Lu X."/>
            <person name="Lewis E.E."/>
            <person name="Goodrich-Blair H."/>
            <person name="Stock S.P."/>
            <person name="Adams B.J."/>
            <person name="Sternberg P.W."/>
            <person name="Mortazavi A."/>
        </authorList>
    </citation>
    <scope>NUCLEOTIDE SEQUENCE [LARGE SCALE GENOMIC DNA]</scope>
    <source>
        <strain evidence="2 3">ALL</strain>
    </source>
</reference>
<dbReference type="EMBL" id="AZBU02000006">
    <property type="protein sequence ID" value="TKR73166.1"/>
    <property type="molecule type" value="Genomic_DNA"/>
</dbReference>
<feature type="transmembrane region" description="Helical" evidence="1">
    <location>
        <begin position="113"/>
        <end position="135"/>
    </location>
</feature>
<keyword evidence="1" id="KW-0812">Transmembrane</keyword>
<dbReference type="Proteomes" id="UP000298663">
    <property type="component" value="Unassembled WGS sequence"/>
</dbReference>
<name>A0A4U5MTR3_STECR</name>
<feature type="transmembrane region" description="Helical" evidence="1">
    <location>
        <begin position="44"/>
        <end position="65"/>
    </location>
</feature>
<gene>
    <name evidence="2" type="ORF">L596_020507</name>
</gene>
<keyword evidence="1" id="KW-1133">Transmembrane helix</keyword>
<keyword evidence="1" id="KW-0472">Membrane</keyword>